<protein>
    <submittedName>
        <fullName evidence="1">Uncharacterized protein</fullName>
    </submittedName>
</protein>
<gene>
    <name evidence="1" type="ORF">HNP46_000089</name>
</gene>
<dbReference type="AlphaFoldDB" id="A0A7W7NY32"/>
<evidence type="ECO:0000313" key="2">
    <source>
        <dbReference type="Proteomes" id="UP000566995"/>
    </source>
</evidence>
<name>A0A7W7NY32_PSENT</name>
<comment type="caution">
    <text evidence="1">The sequence shown here is derived from an EMBL/GenBank/DDBJ whole genome shotgun (WGS) entry which is preliminary data.</text>
</comment>
<dbReference type="RefSeq" id="WP_184585551.1">
    <property type="nucleotide sequence ID" value="NZ_JACHLI010000001.1"/>
</dbReference>
<dbReference type="Proteomes" id="UP000566995">
    <property type="component" value="Unassembled WGS sequence"/>
</dbReference>
<sequence length="213" mass="23809">MTTRTPRTITMWHGSRRWVGKPEIRKPAQGRAEHGPGIYTSNDYERALKYAQGGGVVRKVEFSPRLLLEDAAIPLESAVGFVRKHLKGEKRETVIADLIRIQERRINSLSGKTFCGKGDHFIIAEVLRNLLVNNDTCIGKTGVALADYFVSHGIDAAISHIQRDEYWAVIFNPACILSTTPVRQSEIHFSEYMLPSPIEPEPRSKEADAGLSL</sequence>
<reference evidence="1 2" key="1">
    <citation type="submission" date="2020-08" db="EMBL/GenBank/DDBJ databases">
        <title>Functional genomics of gut bacteria from endangered species of beetles.</title>
        <authorList>
            <person name="Carlos-Shanley C."/>
        </authorList>
    </citation>
    <scope>NUCLEOTIDE SEQUENCE [LARGE SCALE GENOMIC DNA]</scope>
    <source>
        <strain evidence="1 2">S00179</strain>
    </source>
</reference>
<accession>A0A7W7NY32</accession>
<evidence type="ECO:0000313" key="1">
    <source>
        <dbReference type="EMBL" id="MBB4861278.1"/>
    </source>
</evidence>
<dbReference type="EMBL" id="JACHLI010000001">
    <property type="protein sequence ID" value="MBB4861278.1"/>
    <property type="molecule type" value="Genomic_DNA"/>
</dbReference>
<organism evidence="1 2">
    <name type="scientific">Pseudomonas nitroreducens</name>
    <dbReference type="NCBI Taxonomy" id="46680"/>
    <lineage>
        <taxon>Bacteria</taxon>
        <taxon>Pseudomonadati</taxon>
        <taxon>Pseudomonadota</taxon>
        <taxon>Gammaproteobacteria</taxon>
        <taxon>Pseudomonadales</taxon>
        <taxon>Pseudomonadaceae</taxon>
        <taxon>Pseudomonas</taxon>
    </lineage>
</organism>
<proteinExistence type="predicted"/>